<evidence type="ECO:0000313" key="1">
    <source>
        <dbReference type="EMBL" id="MBC5767105.1"/>
    </source>
</evidence>
<dbReference type="AlphaFoldDB" id="A0A923S441"/>
<accession>A0A923S441</accession>
<dbReference type="EMBL" id="JACORU010000009">
    <property type="protein sequence ID" value="MBC5767105.1"/>
    <property type="molecule type" value="Genomic_DNA"/>
</dbReference>
<dbReference type="Proteomes" id="UP000596827">
    <property type="component" value="Unassembled WGS sequence"/>
</dbReference>
<sequence>MTPLEKLRADTALAGKYWGRTFGGLAAVTNRERGERALAELWADTLRTHQDANFLEGLRKLGIRDDEPAAVKACKYHYFTNMIGGLKMEYIEESPKKCWVRYLAPMWTYPGIAMLAVPSHVRRYNGRSWHARNGLLLGNDRLQYVKTKTITEGEPYDEGYFIEHDKPVPPDEAFIDKAVNRSPEFDPAKAPKLDPELWPEERLLKARANYSAGYVSRSIRVLVDRFGVDVAAYLVGHTMRGIAIQYIHELKADAGIEGNDVHSVAALYARILTACRQDFELEKVSPTRARIVLHSYKPFDWEVPERVRDAYFEFHRMGGRILNGRLKISRSVMPALGPVEQEIWEVEDMGQWLW</sequence>
<keyword evidence="2" id="KW-1185">Reference proteome</keyword>
<dbReference type="RefSeq" id="WP_187083595.1">
    <property type="nucleotide sequence ID" value="NZ_JACORU010000009.1"/>
</dbReference>
<name>A0A923S441_9BURK</name>
<organism evidence="1 2">
    <name type="scientific">Ramlibacter albus</name>
    <dbReference type="NCBI Taxonomy" id="2079448"/>
    <lineage>
        <taxon>Bacteria</taxon>
        <taxon>Pseudomonadati</taxon>
        <taxon>Pseudomonadota</taxon>
        <taxon>Betaproteobacteria</taxon>
        <taxon>Burkholderiales</taxon>
        <taxon>Comamonadaceae</taxon>
        <taxon>Ramlibacter</taxon>
    </lineage>
</organism>
<comment type="caution">
    <text evidence="1">The sequence shown here is derived from an EMBL/GenBank/DDBJ whole genome shotgun (WGS) entry which is preliminary data.</text>
</comment>
<protein>
    <submittedName>
        <fullName evidence="1">Uncharacterized protein</fullName>
    </submittedName>
</protein>
<proteinExistence type="predicted"/>
<reference evidence="1" key="1">
    <citation type="submission" date="2020-08" db="EMBL/GenBank/DDBJ databases">
        <title>Ramlibacter sp. GTP1 16S ribosomal RNA gene genome sequencing and assembly.</title>
        <authorList>
            <person name="Kang M."/>
        </authorList>
    </citation>
    <scope>NUCLEOTIDE SEQUENCE</scope>
    <source>
        <strain evidence="1">GTP1</strain>
    </source>
</reference>
<gene>
    <name evidence="1" type="ORF">H8R02_21745</name>
</gene>
<evidence type="ECO:0000313" key="2">
    <source>
        <dbReference type="Proteomes" id="UP000596827"/>
    </source>
</evidence>